<dbReference type="PROSITE" id="PS01237">
    <property type="entry name" value="UPF0028"/>
    <property type="match status" value="1"/>
</dbReference>
<dbReference type="PROSITE" id="PS00889">
    <property type="entry name" value="CNMP_BINDING_2"/>
    <property type="match status" value="1"/>
</dbReference>
<keyword evidence="6" id="KW-1133">Transmembrane helix</keyword>
<dbReference type="PANTHER" id="PTHR14226">
    <property type="entry name" value="NEUROPATHY TARGET ESTERASE/SWISS CHEESE D.MELANOGASTER"/>
    <property type="match status" value="1"/>
</dbReference>
<dbReference type="PROSITE" id="PS50042">
    <property type="entry name" value="CNMP_BINDING_3"/>
    <property type="match status" value="1"/>
</dbReference>
<dbReference type="Pfam" id="PF00027">
    <property type="entry name" value="cNMP_binding"/>
    <property type="match status" value="1"/>
</dbReference>
<keyword evidence="3" id="KW-0812">Transmembrane</keyword>
<dbReference type="InterPro" id="IPR002641">
    <property type="entry name" value="PNPLA_dom"/>
</dbReference>
<accession>A0ABT8DZT5</accession>
<evidence type="ECO:0000313" key="12">
    <source>
        <dbReference type="EMBL" id="MDN3923111.1"/>
    </source>
</evidence>
<evidence type="ECO:0000259" key="11">
    <source>
        <dbReference type="PROSITE" id="PS51635"/>
    </source>
</evidence>
<dbReference type="InterPro" id="IPR056556">
    <property type="entry name" value="NTE1_P-loop_dom"/>
</dbReference>
<dbReference type="CDD" id="cd07205">
    <property type="entry name" value="Pat_PNPLA6_PNPLA7_NTE1_like"/>
    <property type="match status" value="1"/>
</dbReference>
<gene>
    <name evidence="12" type="ORF">QWJ38_22720</name>
</gene>
<dbReference type="Pfam" id="PF01734">
    <property type="entry name" value="Patatin"/>
    <property type="match status" value="1"/>
</dbReference>
<dbReference type="SUPFAM" id="SSF52151">
    <property type="entry name" value="FabD/lysophospholipase-like"/>
    <property type="match status" value="1"/>
</dbReference>
<dbReference type="InterPro" id="IPR018490">
    <property type="entry name" value="cNMP-bd_dom_sf"/>
</dbReference>
<keyword evidence="8" id="KW-0472">Membrane</keyword>
<dbReference type="CDD" id="cd00038">
    <property type="entry name" value="CAP_ED"/>
    <property type="match status" value="1"/>
</dbReference>
<feature type="short sequence motif" description="GXGXXG" evidence="9">
    <location>
        <begin position="341"/>
        <end position="346"/>
    </location>
</feature>
<dbReference type="InterPro" id="IPR014710">
    <property type="entry name" value="RmlC-like_jellyroll"/>
</dbReference>
<sequence>MPKASDRPQHLDALLMRHLPTLLGDVEPSAIELLLEHLEWVEIAGGQPLMKQGEAGDAMYLLVSGRLRAYITNEYGEQRMVREIARGQIVGEMSLYTDEPRSATLVAIRDSVLVRLGKAEFKRLLSISAQVSIALTRQIIQRLQTEASRTSMDRPVTVGLLPVSAGVDLAGFAASLAEQLGTHGRVVVIDAAWLDADLGEPGITERASSDVDANRRIAVRLDEIEAAHDFVLLLSDTTATPWTSRCTRHCDELLLLADADQPALLHPIEEECLVRRPARTDAAEILVLLHPADRRSPSGTAAWLARRPLADHRHIRPELTRDMARLARMVSRTGVGLVLAGGGARGLAHIGVHRALQERGIEIDVVGGTSIGSVMAAYVAADQSSDAVTRSARRAFSSNPTGDFNLLPMLSLIKGRRLRRIVKQGLEELTGQDDAQVEDLWKSYYCVATNYSKASEQIVRSGSLRNAILASIAIPGALPPLISDGDLLCDGGTFNNFPVDVMRSTRGIGRVIGVDLSFRKPRRIEHAEVPGTWALLRDRLRPRKQRRYKLPSLAAYLMNVTILYSTSRQREVRKLTDVYMNPPLDRVGMLQWNRFDQIVQQGYEHACQVLDAPKLATGSAA</sequence>
<dbReference type="InterPro" id="IPR050301">
    <property type="entry name" value="NTE"/>
</dbReference>
<evidence type="ECO:0000256" key="1">
    <source>
        <dbReference type="ARBA" id="ARBA00004370"/>
    </source>
</evidence>
<evidence type="ECO:0000256" key="5">
    <source>
        <dbReference type="ARBA" id="ARBA00022963"/>
    </source>
</evidence>
<evidence type="ECO:0000313" key="13">
    <source>
        <dbReference type="Proteomes" id="UP001228044"/>
    </source>
</evidence>
<dbReference type="PROSITE" id="PS51635">
    <property type="entry name" value="PNPLA"/>
    <property type="match status" value="1"/>
</dbReference>
<evidence type="ECO:0000256" key="9">
    <source>
        <dbReference type="PROSITE-ProRule" id="PRU01161"/>
    </source>
</evidence>
<organism evidence="12 13">
    <name type="scientific">Roseateles violae</name>
    <dbReference type="NCBI Taxonomy" id="3058042"/>
    <lineage>
        <taxon>Bacteria</taxon>
        <taxon>Pseudomonadati</taxon>
        <taxon>Pseudomonadota</taxon>
        <taxon>Betaproteobacteria</taxon>
        <taxon>Burkholderiales</taxon>
        <taxon>Sphaerotilaceae</taxon>
        <taxon>Roseateles</taxon>
    </lineage>
</organism>
<dbReference type="InterPro" id="IPR018488">
    <property type="entry name" value="cNMP-bd_CS"/>
</dbReference>
<proteinExistence type="inferred from homology"/>
<evidence type="ECO:0000256" key="8">
    <source>
        <dbReference type="ARBA" id="ARBA00023136"/>
    </source>
</evidence>
<keyword evidence="4 9" id="KW-0378">Hydrolase</keyword>
<dbReference type="Proteomes" id="UP001228044">
    <property type="component" value="Unassembled WGS sequence"/>
</dbReference>
<keyword evidence="5 9" id="KW-0442">Lipid degradation</keyword>
<dbReference type="Pfam" id="PF24179">
    <property type="entry name" value="NTE_Ploop"/>
    <property type="match status" value="1"/>
</dbReference>
<keyword evidence="13" id="KW-1185">Reference proteome</keyword>
<dbReference type="InterPro" id="IPR000595">
    <property type="entry name" value="cNMP-bd_dom"/>
</dbReference>
<comment type="subcellular location">
    <subcellularLocation>
        <location evidence="1">Membrane</location>
    </subcellularLocation>
</comment>
<evidence type="ECO:0000256" key="6">
    <source>
        <dbReference type="ARBA" id="ARBA00022989"/>
    </source>
</evidence>
<comment type="caution">
    <text evidence="12">The sequence shown here is derived from an EMBL/GenBank/DDBJ whole genome shotgun (WGS) entry which is preliminary data.</text>
</comment>
<evidence type="ECO:0000256" key="4">
    <source>
        <dbReference type="ARBA" id="ARBA00022801"/>
    </source>
</evidence>
<feature type="domain" description="PNPLA" evidence="11">
    <location>
        <begin position="337"/>
        <end position="503"/>
    </location>
</feature>
<dbReference type="SUPFAM" id="SSF51206">
    <property type="entry name" value="cAMP-binding domain-like"/>
    <property type="match status" value="1"/>
</dbReference>
<dbReference type="PANTHER" id="PTHR14226:SF29">
    <property type="entry name" value="NEUROPATHY TARGET ESTERASE SWS"/>
    <property type="match status" value="1"/>
</dbReference>
<name>A0ABT8DZT5_9BURK</name>
<reference evidence="12 13" key="1">
    <citation type="submission" date="2023-06" db="EMBL/GenBank/DDBJ databases">
        <title>Pelomonas sp. PFR6 16S ribosomal RNA gene Genome sequencing and assembly.</title>
        <authorList>
            <person name="Woo H."/>
        </authorList>
    </citation>
    <scope>NUCLEOTIDE SEQUENCE [LARGE SCALE GENOMIC DNA]</scope>
    <source>
        <strain evidence="12 13">PFR6</strain>
    </source>
</reference>
<dbReference type="SMART" id="SM00100">
    <property type="entry name" value="cNMP"/>
    <property type="match status" value="1"/>
</dbReference>
<protein>
    <submittedName>
        <fullName evidence="12">Patatin-like phospholipase family protein</fullName>
    </submittedName>
</protein>
<evidence type="ECO:0000256" key="3">
    <source>
        <dbReference type="ARBA" id="ARBA00022692"/>
    </source>
</evidence>
<dbReference type="InterPro" id="IPR016035">
    <property type="entry name" value="Acyl_Trfase/lysoPLipase"/>
</dbReference>
<feature type="active site" description="Proton acceptor" evidence="9">
    <location>
        <position position="490"/>
    </location>
</feature>
<dbReference type="Gene3D" id="3.40.1090.10">
    <property type="entry name" value="Cytosolic phospholipase A2 catalytic domain"/>
    <property type="match status" value="2"/>
</dbReference>
<dbReference type="EMBL" id="JAUHHC010000007">
    <property type="protein sequence ID" value="MDN3923111.1"/>
    <property type="molecule type" value="Genomic_DNA"/>
</dbReference>
<comment type="similarity">
    <text evidence="2">Belongs to the NTE family.</text>
</comment>
<evidence type="ECO:0000256" key="7">
    <source>
        <dbReference type="ARBA" id="ARBA00023098"/>
    </source>
</evidence>
<dbReference type="Gene3D" id="2.60.120.10">
    <property type="entry name" value="Jelly Rolls"/>
    <property type="match status" value="1"/>
</dbReference>
<evidence type="ECO:0000259" key="10">
    <source>
        <dbReference type="PROSITE" id="PS50042"/>
    </source>
</evidence>
<evidence type="ECO:0000256" key="2">
    <source>
        <dbReference type="ARBA" id="ARBA00006636"/>
    </source>
</evidence>
<feature type="short sequence motif" description="DGA/G" evidence="9">
    <location>
        <begin position="490"/>
        <end position="492"/>
    </location>
</feature>
<dbReference type="RefSeq" id="WP_290361421.1">
    <property type="nucleotide sequence ID" value="NZ_JAUHHC010000007.1"/>
</dbReference>
<dbReference type="InterPro" id="IPR001423">
    <property type="entry name" value="LysoPLipase_patatin_CS"/>
</dbReference>
<feature type="active site" description="Nucleophile" evidence="9">
    <location>
        <position position="370"/>
    </location>
</feature>
<feature type="domain" description="Cyclic nucleotide-binding" evidence="10">
    <location>
        <begin position="22"/>
        <end position="142"/>
    </location>
</feature>
<keyword evidence="7 9" id="KW-0443">Lipid metabolism</keyword>
<feature type="short sequence motif" description="GXSXG" evidence="9">
    <location>
        <begin position="368"/>
        <end position="372"/>
    </location>
</feature>